<dbReference type="InterPro" id="IPR008407">
    <property type="entry name" value="Brnchd-chn_aa_trnsp_AzlD"/>
</dbReference>
<evidence type="ECO:0000256" key="1">
    <source>
        <dbReference type="SAM" id="Phobius"/>
    </source>
</evidence>
<proteinExistence type="predicted"/>
<accession>A0A920CM77</accession>
<keyword evidence="1" id="KW-0472">Membrane</keyword>
<dbReference type="RefSeq" id="WP_301627105.1">
    <property type="nucleotide sequence ID" value="NZ_BORS01000006.1"/>
</dbReference>
<dbReference type="Pfam" id="PF05437">
    <property type="entry name" value="AzlD"/>
    <property type="match status" value="1"/>
</dbReference>
<keyword evidence="1" id="KW-0812">Transmembrane</keyword>
<feature type="transmembrane region" description="Helical" evidence="1">
    <location>
        <begin position="66"/>
        <end position="84"/>
    </location>
</feature>
<organism evidence="2 3">
    <name type="scientific">Paenibacillus apis</name>
    <dbReference type="NCBI Taxonomy" id="1792174"/>
    <lineage>
        <taxon>Bacteria</taxon>
        <taxon>Bacillati</taxon>
        <taxon>Bacillota</taxon>
        <taxon>Bacilli</taxon>
        <taxon>Bacillales</taxon>
        <taxon>Paenibacillaceae</taxon>
        <taxon>Paenibacillus</taxon>
    </lineage>
</organism>
<dbReference type="AlphaFoldDB" id="A0A920CM77"/>
<dbReference type="Proteomes" id="UP000678895">
    <property type="component" value="Unassembled WGS sequence"/>
</dbReference>
<feature type="transmembrane region" description="Helical" evidence="1">
    <location>
        <begin position="91"/>
        <end position="109"/>
    </location>
</feature>
<protein>
    <recommendedName>
        <fullName evidence="4">AzlD domain-containing protein</fullName>
    </recommendedName>
</protein>
<evidence type="ECO:0000313" key="2">
    <source>
        <dbReference type="EMBL" id="GIO42328.1"/>
    </source>
</evidence>
<feature type="transmembrane region" description="Helical" evidence="1">
    <location>
        <begin position="6"/>
        <end position="26"/>
    </location>
</feature>
<sequence length="110" mass="12161">MENLFWIIAVTGVGTYLFRAGSLVLGSRVKWNERTKEWLSYVSPAVLGAMLGAMLGPVLLLSDNRWVSVTDNAVLLAALPTMLIAWKTRRFLLTVTSGILLYALISHLIL</sequence>
<keyword evidence="3" id="KW-1185">Reference proteome</keyword>
<comment type="caution">
    <text evidence="2">The sequence shown here is derived from an EMBL/GenBank/DDBJ whole genome shotgun (WGS) entry which is preliminary data.</text>
</comment>
<gene>
    <name evidence="2" type="ORF">J41TS4_20860</name>
</gene>
<evidence type="ECO:0008006" key="4">
    <source>
        <dbReference type="Google" id="ProtNLM"/>
    </source>
</evidence>
<feature type="transmembrane region" description="Helical" evidence="1">
    <location>
        <begin position="38"/>
        <end position="60"/>
    </location>
</feature>
<name>A0A920CM77_9BACL</name>
<reference evidence="2" key="1">
    <citation type="submission" date="2021-03" db="EMBL/GenBank/DDBJ databases">
        <title>Antimicrobial resistance genes in bacteria isolated from Japanese honey, and their potential for conferring macrolide and lincosamide resistance in the American foulbrood pathogen Paenibacillus larvae.</title>
        <authorList>
            <person name="Okamoto M."/>
            <person name="Kumagai M."/>
            <person name="Kanamori H."/>
            <person name="Takamatsu D."/>
        </authorList>
    </citation>
    <scope>NUCLEOTIDE SEQUENCE</scope>
    <source>
        <strain evidence="2">J41TS4</strain>
    </source>
</reference>
<keyword evidence="1" id="KW-1133">Transmembrane helix</keyword>
<dbReference type="EMBL" id="BORS01000006">
    <property type="protein sequence ID" value="GIO42328.1"/>
    <property type="molecule type" value="Genomic_DNA"/>
</dbReference>
<evidence type="ECO:0000313" key="3">
    <source>
        <dbReference type="Proteomes" id="UP000678895"/>
    </source>
</evidence>